<feature type="region of interest" description="Disordered" evidence="13">
    <location>
        <begin position="511"/>
        <end position="530"/>
    </location>
</feature>
<dbReference type="CDD" id="cd19990">
    <property type="entry name" value="PBP1_GABAb_receptor_plant"/>
    <property type="match status" value="1"/>
</dbReference>
<dbReference type="Pfam" id="PF00060">
    <property type="entry name" value="Lig_chan"/>
    <property type="match status" value="1"/>
</dbReference>
<evidence type="ECO:0000256" key="7">
    <source>
        <dbReference type="ARBA" id="ARBA00023136"/>
    </source>
</evidence>
<dbReference type="InterPro" id="IPR001828">
    <property type="entry name" value="ANF_lig-bd_rcpt"/>
</dbReference>
<evidence type="ECO:0000256" key="14">
    <source>
        <dbReference type="SAM" id="Phobius"/>
    </source>
</evidence>
<dbReference type="InterPro" id="IPR019594">
    <property type="entry name" value="Glu/Gly-bd"/>
</dbReference>
<keyword evidence="4 14" id="KW-0812">Transmembrane</keyword>
<feature type="region of interest" description="Disordered" evidence="13">
    <location>
        <begin position="86"/>
        <end position="139"/>
    </location>
</feature>
<evidence type="ECO:0000256" key="9">
    <source>
        <dbReference type="ARBA" id="ARBA00023180"/>
    </source>
</evidence>
<comment type="subunit">
    <text evidence="2">May form heteromers.</text>
</comment>
<dbReference type="SUPFAM" id="SSF53822">
    <property type="entry name" value="Periplasmic binding protein-like I"/>
    <property type="match status" value="1"/>
</dbReference>
<keyword evidence="5 14" id="KW-1133">Transmembrane helix</keyword>
<feature type="transmembrane region" description="Helical" evidence="14">
    <location>
        <begin position="1658"/>
        <end position="1682"/>
    </location>
</feature>
<dbReference type="Proteomes" id="UP000823674">
    <property type="component" value="Chromosome A04"/>
</dbReference>
<keyword evidence="8" id="KW-0675">Receptor</keyword>
<feature type="domain" description="Ionotropic glutamate receptor C-terminal" evidence="16">
    <location>
        <begin position="1280"/>
        <end position="1630"/>
    </location>
</feature>
<evidence type="ECO:0000256" key="1">
    <source>
        <dbReference type="ARBA" id="ARBA00004141"/>
    </source>
</evidence>
<feature type="region of interest" description="Disordered" evidence="13">
    <location>
        <begin position="210"/>
        <end position="239"/>
    </location>
</feature>
<keyword evidence="7 14" id="KW-0472">Membrane</keyword>
<evidence type="ECO:0000256" key="4">
    <source>
        <dbReference type="ARBA" id="ARBA00022692"/>
    </source>
</evidence>
<keyword evidence="3" id="KW-0813">Transport</keyword>
<keyword evidence="11" id="KW-0407">Ion channel</keyword>
<dbReference type="SMART" id="SM00079">
    <property type="entry name" value="PBPe"/>
    <property type="match status" value="1"/>
</dbReference>
<feature type="compositionally biased region" description="Pro residues" evidence="13">
    <location>
        <begin position="101"/>
        <end position="128"/>
    </location>
</feature>
<evidence type="ECO:0000256" key="12">
    <source>
        <dbReference type="ARBA" id="ARBA00049638"/>
    </source>
</evidence>
<evidence type="ECO:0000256" key="5">
    <source>
        <dbReference type="ARBA" id="ARBA00022989"/>
    </source>
</evidence>
<keyword evidence="10" id="KW-1071">Ligand-gated ion channel</keyword>
<dbReference type="InterPro" id="IPR028082">
    <property type="entry name" value="Peripla_BP_I"/>
</dbReference>
<dbReference type="CDD" id="cd13686">
    <property type="entry name" value="GluR_Plant"/>
    <property type="match status" value="1"/>
</dbReference>
<evidence type="ECO:0000256" key="8">
    <source>
        <dbReference type="ARBA" id="ARBA00023170"/>
    </source>
</evidence>
<evidence type="ECO:0000313" key="18">
    <source>
        <dbReference type="Proteomes" id="UP000823674"/>
    </source>
</evidence>
<dbReference type="InterPro" id="IPR001320">
    <property type="entry name" value="Iontro_rcpt_C"/>
</dbReference>
<proteinExistence type="predicted"/>
<evidence type="ECO:0000256" key="2">
    <source>
        <dbReference type="ARBA" id="ARBA00011095"/>
    </source>
</evidence>
<evidence type="ECO:0000256" key="10">
    <source>
        <dbReference type="ARBA" id="ARBA00023286"/>
    </source>
</evidence>
<dbReference type="PANTHER" id="PTHR34836">
    <property type="entry name" value="OS06G0188250 PROTEIN"/>
    <property type="match status" value="1"/>
</dbReference>
<feature type="region of interest" description="Disordered" evidence="13">
    <location>
        <begin position="703"/>
        <end position="724"/>
    </location>
</feature>
<dbReference type="InterPro" id="IPR025558">
    <property type="entry name" value="DUF4283"/>
</dbReference>
<feature type="chain" id="PRO_5045277944" description="Ionotropic glutamate receptor C-terminal domain-containing protein" evidence="15">
    <location>
        <begin position="24"/>
        <end position="1724"/>
    </location>
</feature>
<evidence type="ECO:0000256" key="13">
    <source>
        <dbReference type="SAM" id="MobiDB-lite"/>
    </source>
</evidence>
<dbReference type="Pfam" id="PF01094">
    <property type="entry name" value="ANF_receptor"/>
    <property type="match status" value="1"/>
</dbReference>
<gene>
    <name evidence="17" type="primary">A04g506550.1_BraROA</name>
    <name evidence="17" type="ORF">IGI04_016050</name>
</gene>
<feature type="compositionally biased region" description="Polar residues" evidence="13">
    <location>
        <begin position="713"/>
        <end position="724"/>
    </location>
</feature>
<feature type="compositionally biased region" description="Pro residues" evidence="13">
    <location>
        <begin position="212"/>
        <end position="228"/>
    </location>
</feature>
<evidence type="ECO:0000256" key="3">
    <source>
        <dbReference type="ARBA" id="ARBA00022448"/>
    </source>
</evidence>
<dbReference type="Gene3D" id="3.40.50.2300">
    <property type="match status" value="2"/>
</dbReference>
<dbReference type="EMBL" id="JADBGQ010000004">
    <property type="protein sequence ID" value="KAG5401443.1"/>
    <property type="molecule type" value="Genomic_DNA"/>
</dbReference>
<keyword evidence="18" id="KW-1185">Reference proteome</keyword>
<dbReference type="Pfam" id="PF14111">
    <property type="entry name" value="DUF4283"/>
    <property type="match status" value="1"/>
</dbReference>
<name>A0ABQ7MT85_BRACM</name>
<evidence type="ECO:0000259" key="16">
    <source>
        <dbReference type="SMART" id="SM00079"/>
    </source>
</evidence>
<dbReference type="PANTHER" id="PTHR34836:SF1">
    <property type="entry name" value="OS09G0428600 PROTEIN"/>
    <property type="match status" value="1"/>
</dbReference>
<sequence length="1724" mass="192990">MRSKRLCFFVLFFFSLLVELNRAQNNKRTEVHIGVVADVGTSYSDGALLCVNLSLADFYSSHRHFQTRLVVNIGDSREDVVGAASAKKENPWFSPDRPAALIPPPTTAGSPPPPLPDPPDPSPSPPAEHFPTLQSTIVSPPLTKKQISRAFETASAVLVGASFETTCASPMAQDLLPTTDCPPLEGSDFLPTPIVNDLFKGFTVHIPKNSIPFPPPTAAPKNQPPKPSPQKSKTPNKRIPLLVLPNRPTTHTKAPFDQNPTQNTCQTPQSYAQKAKAIANTTLQRLAPLTYSETGIPQVIIPDEVFLRGAELHKDFIQGFFFAKMPSYQALQSVLNFMWGKGTKLDIRTNPKARSFLVRIPNEYIRAKVLEKKIWYVGTAMFQVSNWNTSIAESAPLSIPTSIPLWAHLKGLPLDLRSLEGLSFAAGLIGEPKETDEFTKNLTDLELAHVKIEADLTKPLPGLIELKRSNGETFPVEVLYPWIPPSCSHCRELGHIMKDCLQANPAWVKKQTNSQQKTPHEENSGPMEVESPSTENIEVAVTPPIPPTVTPPIPPDTTPLIPPEPTIEPVPSDVEPTDVEPTDVEHTTDSMLATTAEASNPTSEAYLEDQQTFENDLREILSPEHSTIPVSASNPGHYSSFTATSTLIFNSKPDHDPSLFHPINQTNLPSKGLQVIPPPRPPPPPPPPSITLFNPFSLLEATQNKATKHSESSDPSNHSKFTFSAFSPSPPKIPVSLPFPVRALTDPSTENFQEEQTLTAKLNFLRSIEESYFRQRSRINWLNVGDNNTTFFHRLTQVRNSFNSIRSFCLANGNQISDPEAMGQIAISHFQNILAPHPPTTTSSSVTWYQTTKKILRVRDYAYRWIKILPGNGKDTRFWSDNWSPFGNLRLFLRLPASSNIGIQQTATLHDLYRNDRWRLPQPRSESQLSLHVYLSTVTLTEESDAQVPLVTYAATSPSLTSLRSPYFFRATYEDSFQVDAIKAIIKLFGWREVVPVYIDNTFGEGIMPRLTDALQEINVRIPYRSVIAQNATDHEISLELLKMMTMPTRVFVVHMYSSLASRFFIKANEIGLMEPGYVWILTNGVADELPWMNEMSIEAMEGVLGVKTYIQKSKNLDNFKARWRKRFSTMELSVYGLWAYDAITALAIAIEEAGIDDLTFSNADPRRNVSELESLGLSQYGPKLLKTLSQIKFKGLAGDFRFINGQLQPSMFEIINVVGTGEKSIGFWTEENGLVKTLNQKPRSMSALSTWKNHLKQITWPGEAESVPIGWEIPTNGKKLRIGVPKRAGFTDLVRVTRDPITNSTSVTGFCIEFFEAVIGAMPYDVSYEFIPFEKRNGKAAGDYNDLVHQVYLGRYDAVVGDTTILANRSSYVDFTFPFIKSGVGLIAPIKDQVKRDSFTFLKPLSWKLWLTSFGFFFIVGITVWALEHRVNPDFRGPPNYQASTILWFAFSTMVFAPRERVFSFGARILVIAWYFVVLVLTQSYTASLASLLTSQQLHPTITSMSSLLERGERVGYQRTSFIFGKLKEAGFSSSTLVAFDTPEECDELLRNGPEKGGISAAFLETPYLRLLLGQYCNTYKMVEEPFNIDGFGFVFPIGSPLVADVSRAILKVAESPKAMELERAWFKKKEERCPDPVTNPDPNPSLTSRQLGVDSFWLLFLIVFVVCIITLGKLTLCFLWKTEGNRFWKWKWKEFQQRDNDSYINQVEMSPCSSSRPIPDNN</sequence>
<dbReference type="InterPro" id="IPR015683">
    <property type="entry name" value="Ionotropic_Glu_rcpt"/>
</dbReference>
<evidence type="ECO:0000256" key="6">
    <source>
        <dbReference type="ARBA" id="ARBA00023065"/>
    </source>
</evidence>
<comment type="caution">
    <text evidence="17">The sequence shown here is derived from an EMBL/GenBank/DDBJ whole genome shotgun (WGS) entry which is preliminary data.</text>
</comment>
<dbReference type="InterPro" id="IPR044440">
    <property type="entry name" value="GABAb_receptor_plant_PBP1"/>
</dbReference>
<evidence type="ECO:0000256" key="11">
    <source>
        <dbReference type="ARBA" id="ARBA00023303"/>
    </source>
</evidence>
<keyword evidence="15" id="KW-0732">Signal</keyword>
<feature type="signal peptide" evidence="15">
    <location>
        <begin position="1"/>
        <end position="23"/>
    </location>
</feature>
<keyword evidence="9" id="KW-0325">Glycoprotein</keyword>
<comment type="subcellular location">
    <subcellularLocation>
        <location evidence="1">Membrane</location>
        <topology evidence="1">Multi-pass membrane protein</topology>
    </subcellularLocation>
</comment>
<feature type="transmembrane region" description="Helical" evidence="14">
    <location>
        <begin position="1470"/>
        <end position="1494"/>
    </location>
</feature>
<keyword evidence="6" id="KW-0406">Ion transport</keyword>
<comment type="function">
    <text evidence="12">Glutamate-gated receptor that probably acts as a non-selective cation channel. May be involved in light-signal transduction and calcium homeostasis via the regulation of calcium influx into cells.</text>
</comment>
<dbReference type="Gene3D" id="3.40.190.10">
    <property type="entry name" value="Periplasmic binding protein-like II"/>
    <property type="match status" value="2"/>
</dbReference>
<dbReference type="SUPFAM" id="SSF53850">
    <property type="entry name" value="Periplasmic binding protein-like II"/>
    <property type="match status" value="1"/>
</dbReference>
<protein>
    <recommendedName>
        <fullName evidence="16">Ionotropic glutamate receptor C-terminal domain-containing protein</fullName>
    </recommendedName>
</protein>
<dbReference type="Pfam" id="PF10613">
    <property type="entry name" value="Lig_chan-Glu_bd"/>
    <property type="match status" value="1"/>
</dbReference>
<evidence type="ECO:0000256" key="15">
    <source>
        <dbReference type="SAM" id="SignalP"/>
    </source>
</evidence>
<reference evidence="17 18" key="1">
    <citation type="submission" date="2021-03" db="EMBL/GenBank/DDBJ databases">
        <authorList>
            <person name="King G.J."/>
            <person name="Bancroft I."/>
            <person name="Baten A."/>
            <person name="Bloomfield J."/>
            <person name="Borpatragohain P."/>
            <person name="He Z."/>
            <person name="Irish N."/>
            <person name="Irwin J."/>
            <person name="Liu K."/>
            <person name="Mauleon R.P."/>
            <person name="Moore J."/>
            <person name="Morris R."/>
            <person name="Ostergaard L."/>
            <person name="Wang B."/>
            <person name="Wells R."/>
        </authorList>
    </citation>
    <scope>NUCLEOTIDE SEQUENCE [LARGE SCALE GENOMIC DNA]</scope>
    <source>
        <strain evidence="17">R-o-18</strain>
        <tissue evidence="17">Leaf</tissue>
    </source>
</reference>
<feature type="transmembrane region" description="Helical" evidence="14">
    <location>
        <begin position="1410"/>
        <end position="1428"/>
    </location>
</feature>
<organism evidence="17 18">
    <name type="scientific">Brassica rapa subsp. trilocularis</name>
    <dbReference type="NCBI Taxonomy" id="1813537"/>
    <lineage>
        <taxon>Eukaryota</taxon>
        <taxon>Viridiplantae</taxon>
        <taxon>Streptophyta</taxon>
        <taxon>Embryophyta</taxon>
        <taxon>Tracheophyta</taxon>
        <taxon>Spermatophyta</taxon>
        <taxon>Magnoliopsida</taxon>
        <taxon>eudicotyledons</taxon>
        <taxon>Gunneridae</taxon>
        <taxon>Pentapetalae</taxon>
        <taxon>rosids</taxon>
        <taxon>malvids</taxon>
        <taxon>Brassicales</taxon>
        <taxon>Brassicaceae</taxon>
        <taxon>Brassiceae</taxon>
        <taxon>Brassica</taxon>
    </lineage>
</organism>
<dbReference type="Gene3D" id="1.10.287.70">
    <property type="match status" value="1"/>
</dbReference>
<accession>A0ABQ7MT85</accession>
<evidence type="ECO:0000313" key="17">
    <source>
        <dbReference type="EMBL" id="KAG5401443.1"/>
    </source>
</evidence>